<feature type="transmembrane region" description="Helical" evidence="1">
    <location>
        <begin position="29"/>
        <end position="48"/>
    </location>
</feature>
<gene>
    <name evidence="2" type="ORF">UY76_C0054G0004</name>
</gene>
<feature type="transmembrane region" description="Helical" evidence="1">
    <location>
        <begin position="84"/>
        <end position="103"/>
    </location>
</feature>
<dbReference type="AlphaFoldDB" id="A0A0G2AGJ9"/>
<evidence type="ECO:0000256" key="1">
    <source>
        <dbReference type="SAM" id="Phobius"/>
    </source>
</evidence>
<organism evidence="2 3">
    <name type="scientific">Candidatus Uhrbacteria bacterium GW2011_GWA2_52_8d</name>
    <dbReference type="NCBI Taxonomy" id="1618979"/>
    <lineage>
        <taxon>Bacteria</taxon>
        <taxon>Candidatus Uhriibacteriota</taxon>
    </lineage>
</organism>
<evidence type="ECO:0000313" key="2">
    <source>
        <dbReference type="EMBL" id="KKW31634.1"/>
    </source>
</evidence>
<accession>A0A0G2AGJ9</accession>
<reference evidence="2 3" key="1">
    <citation type="journal article" date="2015" name="Nature">
        <title>rRNA introns, odd ribosomes, and small enigmatic genomes across a large radiation of phyla.</title>
        <authorList>
            <person name="Brown C.T."/>
            <person name="Hug L.A."/>
            <person name="Thomas B.C."/>
            <person name="Sharon I."/>
            <person name="Castelle C.J."/>
            <person name="Singh A."/>
            <person name="Wilkins M.J."/>
            <person name="Williams K.H."/>
            <person name="Banfield J.F."/>
        </authorList>
    </citation>
    <scope>NUCLEOTIDE SEQUENCE [LARGE SCALE GENOMIC DNA]</scope>
</reference>
<evidence type="ECO:0000313" key="3">
    <source>
        <dbReference type="Proteomes" id="UP000034054"/>
    </source>
</evidence>
<keyword evidence="1" id="KW-1133">Transmembrane helix</keyword>
<comment type="caution">
    <text evidence="2">The sequence shown here is derived from an EMBL/GenBank/DDBJ whole genome shotgun (WGS) entry which is preliminary data.</text>
</comment>
<name>A0A0G2AGJ9_9BACT</name>
<protein>
    <submittedName>
        <fullName evidence="2">Uncharacterized protein</fullName>
    </submittedName>
</protein>
<sequence>MQKNEGGSGIVAARKTDIDYLDERIIGSYWHIVAWPVIITAMILFFAFETTPNFAPWREWLLKGVMFVALTIRARHEFGNHRAPILYVAVLAGLLLGFGSSILRLTHDFALYRLFTLLTVPTGTVALGLLLSWATFGITRKFGTLSVMGLSPQRQTK</sequence>
<keyword evidence="1" id="KW-0812">Transmembrane</keyword>
<dbReference type="Proteomes" id="UP000034054">
    <property type="component" value="Unassembled WGS sequence"/>
</dbReference>
<feature type="transmembrane region" description="Helical" evidence="1">
    <location>
        <begin position="109"/>
        <end position="131"/>
    </location>
</feature>
<proteinExistence type="predicted"/>
<keyword evidence="1" id="KW-0472">Membrane</keyword>
<dbReference type="EMBL" id="LCRH01000054">
    <property type="protein sequence ID" value="KKW31634.1"/>
    <property type="molecule type" value="Genomic_DNA"/>
</dbReference>